<dbReference type="Proteomes" id="UP001498421">
    <property type="component" value="Unassembled WGS sequence"/>
</dbReference>
<reference evidence="1 2" key="1">
    <citation type="journal article" date="2025" name="Microbiol. Resour. Announc.">
        <title>Draft genome sequences for Neonectria magnoliae and Neonectria punicea, canker pathogens of Liriodendron tulipifera and Acer saccharum in West Virginia.</title>
        <authorList>
            <person name="Petronek H.M."/>
            <person name="Kasson M.T."/>
            <person name="Metheny A.M."/>
            <person name="Stauder C.M."/>
            <person name="Lovett B."/>
            <person name="Lynch S.C."/>
            <person name="Garnas J.R."/>
            <person name="Kasson L.R."/>
            <person name="Stajich J.E."/>
        </authorList>
    </citation>
    <scope>NUCLEOTIDE SEQUENCE [LARGE SCALE GENOMIC DNA]</scope>
    <source>
        <strain evidence="1 2">NRRL 64651</strain>
    </source>
</reference>
<proteinExistence type="predicted"/>
<accession>A0ABR1I775</accession>
<evidence type="ECO:0000313" key="1">
    <source>
        <dbReference type="EMBL" id="KAK7428855.1"/>
    </source>
</evidence>
<dbReference type="EMBL" id="JAZAVK010000036">
    <property type="protein sequence ID" value="KAK7428855.1"/>
    <property type="molecule type" value="Genomic_DNA"/>
</dbReference>
<evidence type="ECO:0000313" key="2">
    <source>
        <dbReference type="Proteomes" id="UP001498421"/>
    </source>
</evidence>
<name>A0ABR1I775_9HYPO</name>
<sequence length="68" mass="7136">MASNVTQAAVENAVPVSRGAEFFDGGHTGLTAAAIAERFAVQEAIATSLENVADRLARNRLYARGTTE</sequence>
<comment type="caution">
    <text evidence="1">The sequence shown here is derived from an EMBL/GenBank/DDBJ whole genome shotgun (WGS) entry which is preliminary data.</text>
</comment>
<organism evidence="1 2">
    <name type="scientific">Neonectria magnoliae</name>
    <dbReference type="NCBI Taxonomy" id="2732573"/>
    <lineage>
        <taxon>Eukaryota</taxon>
        <taxon>Fungi</taxon>
        <taxon>Dikarya</taxon>
        <taxon>Ascomycota</taxon>
        <taxon>Pezizomycotina</taxon>
        <taxon>Sordariomycetes</taxon>
        <taxon>Hypocreomycetidae</taxon>
        <taxon>Hypocreales</taxon>
        <taxon>Nectriaceae</taxon>
        <taxon>Neonectria</taxon>
    </lineage>
</organism>
<gene>
    <name evidence="1" type="ORF">QQZ08_004625</name>
</gene>
<protein>
    <submittedName>
        <fullName evidence="1">Uncharacterized protein</fullName>
    </submittedName>
</protein>
<keyword evidence="2" id="KW-1185">Reference proteome</keyword>